<dbReference type="InterPro" id="IPR036005">
    <property type="entry name" value="Creatinase/aminopeptidase-like"/>
</dbReference>
<name>A0A346PB78_9EURY</name>
<protein>
    <submittedName>
        <fullName evidence="2">Xaa-Pro aminopeptidase</fullName>
    </submittedName>
</protein>
<dbReference type="InterPro" id="IPR000994">
    <property type="entry name" value="Pept_M24"/>
</dbReference>
<evidence type="ECO:0000313" key="3">
    <source>
        <dbReference type="Proteomes" id="UP000258707"/>
    </source>
</evidence>
<dbReference type="AlphaFoldDB" id="A0A346PB78"/>
<dbReference type="EMBL" id="CP024047">
    <property type="protein sequence ID" value="AXR76773.1"/>
    <property type="molecule type" value="Genomic_DNA"/>
</dbReference>
<keyword evidence="2" id="KW-0031">Aminopeptidase</keyword>
<dbReference type="SUPFAM" id="SSF55920">
    <property type="entry name" value="Creatinase/aminopeptidase"/>
    <property type="match status" value="1"/>
</dbReference>
<organism evidence="2 3">
    <name type="scientific">Natrarchaeobaculum sulfurireducens</name>
    <dbReference type="NCBI Taxonomy" id="2044521"/>
    <lineage>
        <taxon>Archaea</taxon>
        <taxon>Methanobacteriati</taxon>
        <taxon>Methanobacteriota</taxon>
        <taxon>Stenosarchaea group</taxon>
        <taxon>Halobacteria</taxon>
        <taxon>Halobacteriales</taxon>
        <taxon>Natrialbaceae</taxon>
        <taxon>Natrarchaeobaculum</taxon>
    </lineage>
</organism>
<dbReference type="GeneID" id="37637249"/>
<keyword evidence="2" id="KW-0645">Protease</keyword>
<dbReference type="PANTHER" id="PTHR46112">
    <property type="entry name" value="AMINOPEPTIDASE"/>
    <property type="match status" value="1"/>
</dbReference>
<reference evidence="3" key="1">
    <citation type="submission" date="2017-10" db="EMBL/GenBank/DDBJ databases">
        <title>Phenotypic and genomic properties of facultatively anaerobic sulfur-reducing natronoarchaea from hypersaline soda lakes.</title>
        <authorList>
            <person name="Sorokin D.Y."/>
            <person name="Kublanov I.V."/>
            <person name="Roman P."/>
            <person name="Sinninghe Damste J.S."/>
            <person name="Golyshin P.N."/>
            <person name="Rojo D."/>
            <person name="Ciordia S."/>
            <person name="Mena Md.C."/>
            <person name="Ferrer M."/>
            <person name="Messina E."/>
            <person name="Smedile F."/>
            <person name="La Spada G."/>
            <person name="La Cono V."/>
            <person name="Yakimov M.M."/>
        </authorList>
    </citation>
    <scope>NUCLEOTIDE SEQUENCE [LARGE SCALE GENOMIC DNA]</scope>
    <source>
        <strain evidence="3">AArc1</strain>
    </source>
</reference>
<dbReference type="InterPro" id="IPR050659">
    <property type="entry name" value="Peptidase_M24B"/>
</dbReference>
<evidence type="ECO:0000313" key="2">
    <source>
        <dbReference type="EMBL" id="AXR76773.1"/>
    </source>
</evidence>
<dbReference type="RefSeq" id="WP_117362887.1">
    <property type="nucleotide sequence ID" value="NZ_CP024047.1"/>
</dbReference>
<gene>
    <name evidence="2" type="ORF">AArc1_0429</name>
</gene>
<feature type="domain" description="Peptidase M24" evidence="1">
    <location>
        <begin position="201"/>
        <end position="340"/>
    </location>
</feature>
<dbReference type="Proteomes" id="UP000258707">
    <property type="component" value="Chromosome"/>
</dbReference>
<dbReference type="GO" id="GO:0004177">
    <property type="term" value="F:aminopeptidase activity"/>
    <property type="evidence" value="ECO:0007669"/>
    <property type="project" value="UniProtKB-KW"/>
</dbReference>
<keyword evidence="2" id="KW-0378">Hydrolase</keyword>
<dbReference type="Gene3D" id="3.90.230.10">
    <property type="entry name" value="Creatinase/methionine aminopeptidase superfamily"/>
    <property type="match status" value="1"/>
</dbReference>
<accession>A0A346PB78</accession>
<dbReference type="KEGG" id="nan:AArc1_0429"/>
<sequence length="361" mass="37748">MPEEVHTHLEAALADELASRDAVAFVHVGTRRDPDVRYCPPVEHGGDDAVGRAVHAVAFDPDRETWLSHSSESTAHPGEAVADALADRGLTGTVLTPSRLPHDAALFLEQAGFPLASTDVLERARATKTRAERDRIAAAQRAASAGVRAGVELLAEATVVDPDGDLEVGGTELTLERTRVAIDEAIVAAAAFPAGKTRIEPGTDDGTLRAGTPLTLSVAPRGPGGYYGGLTRTVVVESDGGTDRRGHVAVTHALRSSEAMLTADSQSVTAVEADLEAEVRAFGFPEADDVDTRVTGVGLEQYEPPLEGSETIGPGSVVRLEAAARVGDGWIRLADVLAVDDDGVEWLSAPSRALEPSALLE</sequence>
<dbReference type="PANTHER" id="PTHR46112:SF2">
    <property type="entry name" value="XAA-PRO AMINOPEPTIDASE P-RELATED"/>
    <property type="match status" value="1"/>
</dbReference>
<evidence type="ECO:0000259" key="1">
    <source>
        <dbReference type="Pfam" id="PF00557"/>
    </source>
</evidence>
<dbReference type="Pfam" id="PF00557">
    <property type="entry name" value="Peptidase_M24"/>
    <property type="match status" value="1"/>
</dbReference>
<proteinExistence type="predicted"/>